<dbReference type="RefSeq" id="WP_260560449.1">
    <property type="nucleotide sequence ID" value="NZ_CP104213.1"/>
</dbReference>
<gene>
    <name evidence="1" type="ORF">N0D28_00385</name>
</gene>
<accession>A0ABY5YGJ0</accession>
<evidence type="ECO:0000313" key="2">
    <source>
        <dbReference type="Proteomes" id="UP001060261"/>
    </source>
</evidence>
<proteinExistence type="predicted"/>
<evidence type="ECO:0000313" key="1">
    <source>
        <dbReference type="EMBL" id="UWX64174.1"/>
    </source>
</evidence>
<name>A0ABY5YGJ0_9DEIO</name>
<dbReference type="Proteomes" id="UP001060261">
    <property type="component" value="Chromosome"/>
</dbReference>
<sequence>MPELPADLAALPGMPEAWAQWFEYRRQRRLPTPPLTATGMANRLQRFAAEGDDPAEVIRNSIECGHQGLFRAEKPRNLKFPSRPQTTEAADARALTTAQAVYAALQEDEKLAF</sequence>
<dbReference type="EMBL" id="CP104213">
    <property type="protein sequence ID" value="UWX64174.1"/>
    <property type="molecule type" value="Genomic_DNA"/>
</dbReference>
<protein>
    <submittedName>
        <fullName evidence="1">Uncharacterized protein</fullName>
    </submittedName>
</protein>
<organism evidence="1 2">
    <name type="scientific">Deinococcus rubellus</name>
    <dbReference type="NCBI Taxonomy" id="1889240"/>
    <lineage>
        <taxon>Bacteria</taxon>
        <taxon>Thermotogati</taxon>
        <taxon>Deinococcota</taxon>
        <taxon>Deinococci</taxon>
        <taxon>Deinococcales</taxon>
        <taxon>Deinococcaceae</taxon>
        <taxon>Deinococcus</taxon>
    </lineage>
</organism>
<keyword evidence="2" id="KW-1185">Reference proteome</keyword>
<reference evidence="1" key="1">
    <citation type="submission" date="2022-09" db="EMBL/GenBank/DDBJ databases">
        <title>genome sequence of Deinococcus rubellus.</title>
        <authorList>
            <person name="Srinivasan S."/>
        </authorList>
    </citation>
    <scope>NUCLEOTIDE SEQUENCE</scope>
    <source>
        <strain evidence="1">Ant6</strain>
    </source>
</reference>